<keyword evidence="2" id="KW-1185">Reference proteome</keyword>
<reference evidence="1" key="1">
    <citation type="submission" date="2024-12" db="EMBL/GenBank/DDBJ databases">
        <title>Comparative genomics and development of molecular markers within Purpureocillium lilacinum and among Purpureocillium species.</title>
        <authorList>
            <person name="Yeh Z.-Y."/>
            <person name="Ni N.-T."/>
            <person name="Lo P.-H."/>
            <person name="Mushyakhwo K."/>
            <person name="Lin C.-F."/>
            <person name="Nai Y.-S."/>
        </authorList>
    </citation>
    <scope>NUCLEOTIDE SEQUENCE</scope>
    <source>
        <strain evidence="1">NCHU-NPUST-175</strain>
    </source>
</reference>
<proteinExistence type="predicted"/>
<protein>
    <submittedName>
        <fullName evidence="1">Uncharacterized protein</fullName>
    </submittedName>
</protein>
<evidence type="ECO:0000313" key="1">
    <source>
        <dbReference type="EMBL" id="KAL3964199.1"/>
    </source>
</evidence>
<organism evidence="1 2">
    <name type="scientific">Purpureocillium lilacinum</name>
    <name type="common">Paecilomyces lilacinus</name>
    <dbReference type="NCBI Taxonomy" id="33203"/>
    <lineage>
        <taxon>Eukaryota</taxon>
        <taxon>Fungi</taxon>
        <taxon>Dikarya</taxon>
        <taxon>Ascomycota</taxon>
        <taxon>Pezizomycotina</taxon>
        <taxon>Sordariomycetes</taxon>
        <taxon>Hypocreomycetidae</taxon>
        <taxon>Hypocreales</taxon>
        <taxon>Ophiocordycipitaceae</taxon>
        <taxon>Purpureocillium</taxon>
    </lineage>
</organism>
<evidence type="ECO:0000313" key="2">
    <source>
        <dbReference type="Proteomes" id="UP001638806"/>
    </source>
</evidence>
<dbReference type="Proteomes" id="UP001638806">
    <property type="component" value="Unassembled WGS sequence"/>
</dbReference>
<accession>A0ACC4E8Z4</accession>
<sequence length="271" mass="29449">MARANLGRMVAEPRPPAPKPHSQPGPGLIEIRLSTASQAHGLSLLDVRKGKYFDNGLAARHLWFAHGKCSYGFSPSIPFCTAALPGDQITQLTALQVVHFDLPATVQRVIGGSKDAHTIHSLETTVVRKQELQTPCSLVIKSDNIEPSRQHPLPRILPQDPSRTSSSLDVFKLVLRKSCDVLKPGRLGVPSRARIQAPQLRQDATKLCPNSGACRHMRTNMAKPGASSLHWLAAMRVSSKLNPGGESQPGERGFAPRGWTEASEVGFLFRA</sequence>
<name>A0ACC4E8Z4_PURLI</name>
<dbReference type="EMBL" id="JBGNUJ010000002">
    <property type="protein sequence ID" value="KAL3964199.1"/>
    <property type="molecule type" value="Genomic_DNA"/>
</dbReference>
<gene>
    <name evidence="1" type="ORF">ACCO45_001203</name>
</gene>
<comment type="caution">
    <text evidence="1">The sequence shown here is derived from an EMBL/GenBank/DDBJ whole genome shotgun (WGS) entry which is preliminary data.</text>
</comment>